<dbReference type="GO" id="GO:0007005">
    <property type="term" value="P:mitochondrion organization"/>
    <property type="evidence" value="ECO:0007669"/>
    <property type="project" value="TreeGrafter"/>
</dbReference>
<evidence type="ECO:0000256" key="7">
    <source>
        <dbReference type="SAM" id="MobiDB-lite"/>
    </source>
</evidence>
<keyword evidence="5" id="KW-0496">Mitochondrion</keyword>
<evidence type="ECO:0000256" key="1">
    <source>
        <dbReference type="ARBA" id="ARBA00004294"/>
    </source>
</evidence>
<dbReference type="GeneID" id="19207330"/>
<dbReference type="EMBL" id="JH711574">
    <property type="protein sequence ID" value="EIW85106.1"/>
    <property type="molecule type" value="Genomic_DNA"/>
</dbReference>
<dbReference type="PANTHER" id="PTHR12289">
    <property type="entry name" value="METAXIN RELATED"/>
    <property type="match status" value="1"/>
</dbReference>
<proteinExistence type="predicted"/>
<evidence type="ECO:0000259" key="8">
    <source>
        <dbReference type="Pfam" id="PF10568"/>
    </source>
</evidence>
<feature type="domain" description="Mitochondrial outer membrane transport complex Sam37/metaxin N-terminal" evidence="8">
    <location>
        <begin position="28"/>
        <end position="156"/>
    </location>
</feature>
<dbReference type="InterPro" id="IPR050931">
    <property type="entry name" value="Mito_Protein_Transport_Metaxin"/>
</dbReference>
<reference evidence="10" key="1">
    <citation type="journal article" date="2012" name="Science">
        <title>The Paleozoic origin of enzymatic lignin decomposition reconstructed from 31 fungal genomes.</title>
        <authorList>
            <person name="Floudas D."/>
            <person name="Binder M."/>
            <person name="Riley R."/>
            <person name="Barry K."/>
            <person name="Blanchette R.A."/>
            <person name="Henrissat B."/>
            <person name="Martinez A.T."/>
            <person name="Otillar R."/>
            <person name="Spatafora J.W."/>
            <person name="Yadav J.S."/>
            <person name="Aerts A."/>
            <person name="Benoit I."/>
            <person name="Boyd A."/>
            <person name="Carlson A."/>
            <person name="Copeland A."/>
            <person name="Coutinho P.M."/>
            <person name="de Vries R.P."/>
            <person name="Ferreira P."/>
            <person name="Findley K."/>
            <person name="Foster B."/>
            <person name="Gaskell J."/>
            <person name="Glotzer D."/>
            <person name="Gorecki P."/>
            <person name="Heitman J."/>
            <person name="Hesse C."/>
            <person name="Hori C."/>
            <person name="Igarashi K."/>
            <person name="Jurgens J.A."/>
            <person name="Kallen N."/>
            <person name="Kersten P."/>
            <person name="Kohler A."/>
            <person name="Kuees U."/>
            <person name="Kumar T.K.A."/>
            <person name="Kuo A."/>
            <person name="LaButti K."/>
            <person name="Larrondo L.F."/>
            <person name="Lindquist E."/>
            <person name="Ling A."/>
            <person name="Lombard V."/>
            <person name="Lucas S."/>
            <person name="Lundell T."/>
            <person name="Martin R."/>
            <person name="McLaughlin D.J."/>
            <person name="Morgenstern I."/>
            <person name="Morin E."/>
            <person name="Murat C."/>
            <person name="Nagy L.G."/>
            <person name="Nolan M."/>
            <person name="Ohm R.A."/>
            <person name="Patyshakuliyeva A."/>
            <person name="Rokas A."/>
            <person name="Ruiz-Duenas F.J."/>
            <person name="Sabat G."/>
            <person name="Salamov A."/>
            <person name="Samejima M."/>
            <person name="Schmutz J."/>
            <person name="Slot J.C."/>
            <person name="St John F."/>
            <person name="Stenlid J."/>
            <person name="Sun H."/>
            <person name="Sun S."/>
            <person name="Syed K."/>
            <person name="Tsang A."/>
            <person name="Wiebenga A."/>
            <person name="Young D."/>
            <person name="Pisabarro A."/>
            <person name="Eastwood D.C."/>
            <person name="Martin F."/>
            <person name="Cullen D."/>
            <person name="Grigoriev I.V."/>
            <person name="Hibbett D.S."/>
        </authorList>
    </citation>
    <scope>NUCLEOTIDE SEQUENCE [LARGE SCALE GENOMIC DNA]</scope>
    <source>
        <strain evidence="10">RWD-64-598 SS2</strain>
    </source>
</reference>
<evidence type="ECO:0000256" key="2">
    <source>
        <dbReference type="ARBA" id="ARBA00022448"/>
    </source>
</evidence>
<dbReference type="InterPro" id="IPR019564">
    <property type="entry name" value="Sam37/metaxin_N"/>
</dbReference>
<dbReference type="Proteomes" id="UP000053558">
    <property type="component" value="Unassembled WGS sequence"/>
</dbReference>
<evidence type="ECO:0000256" key="6">
    <source>
        <dbReference type="ARBA" id="ARBA00023136"/>
    </source>
</evidence>
<keyword evidence="4" id="KW-0653">Protein transport</keyword>
<accession>A0A5M3N1C6</accession>
<dbReference type="RefSeq" id="XP_007764138.1">
    <property type="nucleotide sequence ID" value="XM_007765948.1"/>
</dbReference>
<evidence type="ECO:0000256" key="5">
    <source>
        <dbReference type="ARBA" id="ARBA00023128"/>
    </source>
</evidence>
<gene>
    <name evidence="9" type="ORF">CONPUDRAFT_49235</name>
</gene>
<dbReference type="PANTHER" id="PTHR12289:SF41">
    <property type="entry name" value="FAILED AXON CONNECTIONS-RELATED"/>
    <property type="match status" value="1"/>
</dbReference>
<keyword evidence="3" id="KW-1000">Mitochondrion outer membrane</keyword>
<protein>
    <recommendedName>
        <fullName evidence="8">Mitochondrial outer membrane transport complex Sam37/metaxin N-terminal domain-containing protein</fullName>
    </recommendedName>
</protein>
<dbReference type="GO" id="GO:0001401">
    <property type="term" value="C:SAM complex"/>
    <property type="evidence" value="ECO:0007669"/>
    <property type="project" value="InterPro"/>
</dbReference>
<dbReference type="GO" id="GO:0015031">
    <property type="term" value="P:protein transport"/>
    <property type="evidence" value="ECO:0007669"/>
    <property type="project" value="UniProtKB-KW"/>
</dbReference>
<dbReference type="AlphaFoldDB" id="A0A5M3N1C6"/>
<comment type="subcellular location">
    <subcellularLocation>
        <location evidence="1">Mitochondrion outer membrane</location>
    </subcellularLocation>
</comment>
<dbReference type="Pfam" id="PF10568">
    <property type="entry name" value="Tom37"/>
    <property type="match status" value="1"/>
</dbReference>
<evidence type="ECO:0000256" key="3">
    <source>
        <dbReference type="ARBA" id="ARBA00022787"/>
    </source>
</evidence>
<sequence>MASDSTSTTCVLYVWPGKWELSSVEPSCLAAVLLLQLTIPGYFEVAECSNPDASPSGQLPYLTHGHTSVASFPAIVSYVLSLAKSGTVPAVDLDAWLGPELKSKKVAWISHIESHYGDLVSHMFYSSDANYWGLTNPTLGSFLPVPYKYFVPARIRESYKLRLEASELWNPLPDIEQEHTSKFAKTEKKDEKEASKEVFVRAFERDKASLSGYGRAPLITLYRWARKHDPSSLSISPLTTLDVYLAAHTLLLLEPPFPDPLIQTVLKQSFPELIEHAQSVQLKASHGHFKVASPQRNTLSSLTPFAHSFSQVSKDQQKPKENEEDVHYRKMRWLWGSLALASLAIHLFSSAMKLKFKATDDEDVDETWEAEGDEEGPLELETDDE</sequence>
<dbReference type="OrthoDB" id="5835136at2759"/>
<feature type="region of interest" description="Disordered" evidence="7">
    <location>
        <begin position="362"/>
        <end position="385"/>
    </location>
</feature>
<organism evidence="9 10">
    <name type="scientific">Coniophora puteana (strain RWD-64-598)</name>
    <name type="common">Brown rot fungus</name>
    <dbReference type="NCBI Taxonomy" id="741705"/>
    <lineage>
        <taxon>Eukaryota</taxon>
        <taxon>Fungi</taxon>
        <taxon>Dikarya</taxon>
        <taxon>Basidiomycota</taxon>
        <taxon>Agaricomycotina</taxon>
        <taxon>Agaricomycetes</taxon>
        <taxon>Agaricomycetidae</taxon>
        <taxon>Boletales</taxon>
        <taxon>Coniophorineae</taxon>
        <taxon>Coniophoraceae</taxon>
        <taxon>Coniophora</taxon>
    </lineage>
</organism>
<dbReference type="KEGG" id="cput:CONPUDRAFT_49235"/>
<keyword evidence="10" id="KW-1185">Reference proteome</keyword>
<dbReference type="CDD" id="cd03054">
    <property type="entry name" value="GST_N_Metaxin"/>
    <property type="match status" value="1"/>
</dbReference>
<evidence type="ECO:0000256" key="4">
    <source>
        <dbReference type="ARBA" id="ARBA00022927"/>
    </source>
</evidence>
<evidence type="ECO:0000313" key="10">
    <source>
        <dbReference type="Proteomes" id="UP000053558"/>
    </source>
</evidence>
<keyword evidence="2" id="KW-0813">Transport</keyword>
<keyword evidence="6" id="KW-0472">Membrane</keyword>
<evidence type="ECO:0000313" key="9">
    <source>
        <dbReference type="EMBL" id="EIW85106.1"/>
    </source>
</evidence>
<comment type="caution">
    <text evidence="9">The sequence shown here is derived from an EMBL/GenBank/DDBJ whole genome shotgun (WGS) entry which is preliminary data.</text>
</comment>
<dbReference type="OMA" id="GYMVHVG"/>
<name>A0A5M3N1C6_CONPW</name>